<feature type="chain" id="PRO_5020628707" description="Peptidase A1 domain-containing protein" evidence="4">
    <location>
        <begin position="28"/>
        <end position="392"/>
    </location>
</feature>
<dbReference type="GO" id="GO:0008233">
    <property type="term" value="F:peptidase activity"/>
    <property type="evidence" value="ECO:0007669"/>
    <property type="project" value="UniProtKB-KW"/>
</dbReference>
<dbReference type="InterPro" id="IPR021109">
    <property type="entry name" value="Peptidase_aspartic_dom_sf"/>
</dbReference>
<dbReference type="AlphaFoldDB" id="A0A4U6VAA7"/>
<dbReference type="GO" id="GO:0006508">
    <property type="term" value="P:proteolysis"/>
    <property type="evidence" value="ECO:0007669"/>
    <property type="project" value="UniProtKB-KW"/>
</dbReference>
<name>A0A4U6VAA7_SETVI</name>
<dbReference type="GO" id="GO:0005576">
    <property type="term" value="C:extracellular region"/>
    <property type="evidence" value="ECO:0007669"/>
    <property type="project" value="TreeGrafter"/>
</dbReference>
<dbReference type="Pfam" id="PF14543">
    <property type="entry name" value="TAXi_N"/>
    <property type="match status" value="1"/>
</dbReference>
<sequence length="392" mass="41991">MGRSLLLVVVAVVVFLLFLVPPPFVLSAGTMPAKPYKPAALSTSGALLQWHTSDYLKSLSEGQKTDGKLEIAADTTSYFIFNLSVGTSSPQNISGILDITTPLVWSQCAPCTACLPPPAPTFRPNLLPTFAGLPCASQTCQRMLNQTCAADACGYIGVYGDDTNTTGYLATDTFTFDNVSVPMVFGCSGASTGEFSDASGIFGFSRRPLSLVSQLELSWFSYLWADNATRMKNSLSTPLLTSDLYPEFYFVNLTGIRVDDNKDLGDIPAGTFDFRANGSGGVFLSTTMPVTFLEEVAYVVKKELASKIESQGPQRANGSALGLDLCYTMESMKNVTVPKLSLVFGGADATGRTMTYDIIDEQLIFEAAAAPPGHSVSSLLMAFPLAVWMILF</sequence>
<dbReference type="InterPro" id="IPR051708">
    <property type="entry name" value="Plant_Aspart_Prot_A1"/>
</dbReference>
<dbReference type="Pfam" id="PF14541">
    <property type="entry name" value="TAXi_C"/>
    <property type="match status" value="1"/>
</dbReference>
<dbReference type="PROSITE" id="PS51767">
    <property type="entry name" value="PEPTIDASE_A1"/>
    <property type="match status" value="1"/>
</dbReference>
<evidence type="ECO:0000259" key="5">
    <source>
        <dbReference type="PROSITE" id="PS51767"/>
    </source>
</evidence>
<evidence type="ECO:0000313" key="6">
    <source>
        <dbReference type="EMBL" id="TKW20847.1"/>
    </source>
</evidence>
<dbReference type="PANTHER" id="PTHR47967">
    <property type="entry name" value="OS07G0603500 PROTEIN-RELATED"/>
    <property type="match status" value="1"/>
</dbReference>
<dbReference type="SUPFAM" id="SSF50630">
    <property type="entry name" value="Acid proteases"/>
    <property type="match status" value="1"/>
</dbReference>
<dbReference type="InterPro" id="IPR033121">
    <property type="entry name" value="PEPTIDASE_A1"/>
</dbReference>
<keyword evidence="7" id="KW-1185">Reference proteome</keyword>
<protein>
    <recommendedName>
        <fullName evidence="5">Peptidase A1 domain-containing protein</fullName>
    </recommendedName>
</protein>
<gene>
    <name evidence="6" type="ORF">SEVIR_4G116400v2</name>
</gene>
<accession>A0A4U6VAA7</accession>
<dbReference type="PANTHER" id="PTHR47967:SF85">
    <property type="entry name" value="OS05G0384300 PROTEIN"/>
    <property type="match status" value="1"/>
</dbReference>
<dbReference type="Proteomes" id="UP000298652">
    <property type="component" value="Chromosome 4"/>
</dbReference>
<dbReference type="Gene3D" id="2.40.70.10">
    <property type="entry name" value="Acid Proteases"/>
    <property type="match status" value="2"/>
</dbReference>
<organism evidence="6 7">
    <name type="scientific">Setaria viridis</name>
    <name type="common">Green bristlegrass</name>
    <name type="synonym">Setaria italica subsp. viridis</name>
    <dbReference type="NCBI Taxonomy" id="4556"/>
    <lineage>
        <taxon>Eukaryota</taxon>
        <taxon>Viridiplantae</taxon>
        <taxon>Streptophyta</taxon>
        <taxon>Embryophyta</taxon>
        <taxon>Tracheophyta</taxon>
        <taxon>Spermatophyta</taxon>
        <taxon>Magnoliopsida</taxon>
        <taxon>Liliopsida</taxon>
        <taxon>Poales</taxon>
        <taxon>Poaceae</taxon>
        <taxon>PACMAD clade</taxon>
        <taxon>Panicoideae</taxon>
        <taxon>Panicodae</taxon>
        <taxon>Paniceae</taxon>
        <taxon>Cenchrinae</taxon>
        <taxon>Setaria</taxon>
    </lineage>
</organism>
<comment type="similarity">
    <text evidence="1">Belongs to the peptidase A1 family.</text>
</comment>
<keyword evidence="2" id="KW-0645">Protease</keyword>
<reference evidence="6" key="1">
    <citation type="submission" date="2019-03" db="EMBL/GenBank/DDBJ databases">
        <title>WGS assembly of Setaria viridis.</title>
        <authorList>
            <person name="Huang P."/>
            <person name="Jenkins J."/>
            <person name="Grimwood J."/>
            <person name="Barry K."/>
            <person name="Healey A."/>
            <person name="Mamidi S."/>
            <person name="Sreedasyam A."/>
            <person name="Shu S."/>
            <person name="Feldman M."/>
            <person name="Wu J."/>
            <person name="Yu Y."/>
            <person name="Chen C."/>
            <person name="Johnson J."/>
            <person name="Rokhsar D."/>
            <person name="Baxter I."/>
            <person name="Schmutz J."/>
            <person name="Brutnell T."/>
            <person name="Kellogg E."/>
        </authorList>
    </citation>
    <scope>NUCLEOTIDE SEQUENCE [LARGE SCALE GENOMIC DNA]</scope>
</reference>
<proteinExistence type="inferred from homology"/>
<keyword evidence="4" id="KW-0732">Signal</keyword>
<dbReference type="Gramene" id="TKW20847">
    <property type="protein sequence ID" value="TKW20847"/>
    <property type="gene ID" value="SEVIR_4G116400v2"/>
</dbReference>
<dbReference type="InterPro" id="IPR032861">
    <property type="entry name" value="TAXi_N"/>
</dbReference>
<dbReference type="InterPro" id="IPR032799">
    <property type="entry name" value="TAXi_C"/>
</dbReference>
<feature type="signal peptide" evidence="4">
    <location>
        <begin position="1"/>
        <end position="27"/>
    </location>
</feature>
<feature type="domain" description="Peptidase A1" evidence="5">
    <location>
        <begin position="79"/>
        <end position="392"/>
    </location>
</feature>
<keyword evidence="3" id="KW-0378">Hydrolase</keyword>
<evidence type="ECO:0000256" key="3">
    <source>
        <dbReference type="ARBA" id="ARBA00022801"/>
    </source>
</evidence>
<evidence type="ECO:0000313" key="7">
    <source>
        <dbReference type="Proteomes" id="UP000298652"/>
    </source>
</evidence>
<evidence type="ECO:0000256" key="4">
    <source>
        <dbReference type="SAM" id="SignalP"/>
    </source>
</evidence>
<evidence type="ECO:0000256" key="1">
    <source>
        <dbReference type="ARBA" id="ARBA00007447"/>
    </source>
</evidence>
<dbReference type="OMA" id="TFDFRAN"/>
<evidence type="ECO:0000256" key="2">
    <source>
        <dbReference type="ARBA" id="ARBA00022670"/>
    </source>
</evidence>
<dbReference type="EMBL" id="CM016555">
    <property type="protein sequence ID" value="TKW20847.1"/>
    <property type="molecule type" value="Genomic_DNA"/>
</dbReference>